<name>A0A8S5VTW3_9CAUD</name>
<reference evidence="1" key="1">
    <citation type="journal article" date="2021" name="Proc. Natl. Acad. Sci. U.S.A.">
        <title>A Catalog of Tens of Thousands of Viruses from Human Metagenomes Reveals Hidden Associations with Chronic Diseases.</title>
        <authorList>
            <person name="Tisza M.J."/>
            <person name="Buck C.B."/>
        </authorList>
    </citation>
    <scope>NUCLEOTIDE SEQUENCE</scope>
    <source>
        <strain evidence="1">CtASH1</strain>
    </source>
</reference>
<sequence>MVEDVLLEYDQYFFIHPSFELQWFKDERNAFVLSIDIAEGKGGDYTIINFFQVLPMTPLEIEGVKIFNDEESFFKLVQVAMFRSNMVETPECANWLYHFINGYMVQDNLKIVIENNFEGNYFRNTLMNIYGEQNELDEDVIFCKFLYNARDDNARTFRVGIYQTEPRKQHSCKIFSDQLKNNQLVLTEFMTIQEAMTFARSEKSSSYRASSGHDDCVMTCVNVVNIRDIEEWSELVEIVSENCTSEFWKLVDKKLGKQAERNDELDISDYYD</sequence>
<dbReference type="Gene3D" id="3.30.420.240">
    <property type="match status" value="1"/>
</dbReference>
<protein>
    <submittedName>
        <fullName evidence="1">Large terminase protein</fullName>
    </submittedName>
</protein>
<evidence type="ECO:0000313" key="1">
    <source>
        <dbReference type="EMBL" id="DAG97901.1"/>
    </source>
</evidence>
<dbReference type="EMBL" id="BK035393">
    <property type="protein sequence ID" value="DAG97901.1"/>
    <property type="molecule type" value="Genomic_DNA"/>
</dbReference>
<organism evidence="1">
    <name type="scientific">Ackermannviridae sp</name>
    <dbReference type="NCBI Taxonomy" id="2831612"/>
    <lineage>
        <taxon>Viruses</taxon>
        <taxon>Duplodnaviria</taxon>
        <taxon>Heunggongvirae</taxon>
        <taxon>Uroviricota</taxon>
        <taxon>Caudoviricetes</taxon>
        <taxon>Pantevenvirales</taxon>
        <taxon>Ackermannviridae</taxon>
    </lineage>
</organism>
<accession>A0A8S5VTW3</accession>
<proteinExistence type="predicted"/>